<reference evidence="1 2" key="1">
    <citation type="submission" date="2023-09" db="EMBL/GenBank/DDBJ databases">
        <title>Thalassobella suaedae gen. nov., sp. nov., a marine bacterium of the family Flavobacteriaceae isolated from a halophyte Suaeda japonica.</title>
        <authorList>
            <person name="Lee S.Y."/>
            <person name="Hwang C.Y."/>
        </authorList>
    </citation>
    <scope>NUCLEOTIDE SEQUENCE [LARGE SCALE GENOMIC DNA]</scope>
    <source>
        <strain evidence="1 2">HL-DH14</strain>
    </source>
</reference>
<dbReference type="Proteomes" id="UP001302806">
    <property type="component" value="Chromosome"/>
</dbReference>
<evidence type="ECO:0000313" key="1">
    <source>
        <dbReference type="EMBL" id="WNH10619.1"/>
    </source>
</evidence>
<evidence type="ECO:0000313" key="2">
    <source>
        <dbReference type="Proteomes" id="UP001302806"/>
    </source>
</evidence>
<protein>
    <submittedName>
        <fullName evidence="1">Uncharacterized protein</fullName>
    </submittedName>
</protein>
<organism evidence="1 2">
    <name type="scientific">Thalassobellus suaedae</name>
    <dbReference type="NCBI Taxonomy" id="3074124"/>
    <lineage>
        <taxon>Bacteria</taxon>
        <taxon>Pseudomonadati</taxon>
        <taxon>Bacteroidota</taxon>
        <taxon>Flavobacteriia</taxon>
        <taxon>Flavobacteriales</taxon>
        <taxon>Flavobacteriaceae</taxon>
        <taxon>Thalassobellus</taxon>
    </lineage>
</organism>
<name>A0ABY9XYB5_9FLAO</name>
<gene>
    <name evidence="1" type="ORF">RHP51_08225</name>
</gene>
<sequence length="80" mass="8856">MPIGYPTVPEIVYGFGGTVGYKGFDFSVFMQGAARSSFFINPQNIAPFVINGSAQNGLLKVIADNHWSEDNRDSYAFYHD</sequence>
<proteinExistence type="predicted"/>
<dbReference type="RefSeq" id="WP_415866869.1">
    <property type="nucleotide sequence ID" value="NZ_CP134537.1"/>
</dbReference>
<dbReference type="EMBL" id="CP134537">
    <property type="protein sequence ID" value="WNH10619.1"/>
    <property type="molecule type" value="Genomic_DNA"/>
</dbReference>
<accession>A0ABY9XYB5</accession>